<organism evidence="2 3">
    <name type="scientific">Streptomyces yaizuensis</name>
    <dbReference type="NCBI Taxonomy" id="2989713"/>
    <lineage>
        <taxon>Bacteria</taxon>
        <taxon>Bacillati</taxon>
        <taxon>Actinomycetota</taxon>
        <taxon>Actinomycetes</taxon>
        <taxon>Kitasatosporales</taxon>
        <taxon>Streptomycetaceae</taxon>
        <taxon>Streptomyces</taxon>
    </lineage>
</organism>
<accession>A0ABQ5PBC1</accession>
<dbReference type="EMBL" id="BSBI01000026">
    <property type="protein sequence ID" value="GLF99899.1"/>
    <property type="molecule type" value="Genomic_DNA"/>
</dbReference>
<evidence type="ECO:0000313" key="2">
    <source>
        <dbReference type="EMBL" id="GLF99899.1"/>
    </source>
</evidence>
<dbReference type="Proteomes" id="UP001291653">
    <property type="component" value="Unassembled WGS sequence"/>
</dbReference>
<feature type="transmembrane region" description="Helical" evidence="1">
    <location>
        <begin position="6"/>
        <end position="22"/>
    </location>
</feature>
<keyword evidence="1" id="KW-0812">Transmembrane</keyword>
<evidence type="ECO:0000256" key="1">
    <source>
        <dbReference type="SAM" id="Phobius"/>
    </source>
</evidence>
<gene>
    <name evidence="2" type="ORF">SYYSPA8_36400</name>
</gene>
<protein>
    <recommendedName>
        <fullName evidence="4">LPXTG cell wall anchor domain-containing protein</fullName>
    </recommendedName>
</protein>
<comment type="caution">
    <text evidence="2">The sequence shown here is derived from an EMBL/GenBank/DDBJ whole genome shotgun (WGS) entry which is preliminary data.</text>
</comment>
<evidence type="ECO:0008006" key="4">
    <source>
        <dbReference type="Google" id="ProtNLM"/>
    </source>
</evidence>
<sequence length="29" mass="3048">MITGAVLGAAVLVCACTVLFLRRRRSGRG</sequence>
<name>A0ABQ5PBC1_9ACTN</name>
<proteinExistence type="predicted"/>
<keyword evidence="1" id="KW-0472">Membrane</keyword>
<evidence type="ECO:0000313" key="3">
    <source>
        <dbReference type="Proteomes" id="UP001291653"/>
    </source>
</evidence>
<reference evidence="2 3" key="1">
    <citation type="submission" date="2022-10" db="EMBL/GenBank/DDBJ databases">
        <title>Draft genome sequence of Streptomyces sp. YSPA8.</title>
        <authorList>
            <person name="Moriuchi R."/>
            <person name="Dohra H."/>
            <person name="Yamamura H."/>
            <person name="Kodani S."/>
        </authorList>
    </citation>
    <scope>NUCLEOTIDE SEQUENCE [LARGE SCALE GENOMIC DNA]</scope>
    <source>
        <strain evidence="2 3">YSPA8</strain>
    </source>
</reference>
<keyword evidence="1" id="KW-1133">Transmembrane helix</keyword>
<keyword evidence="3" id="KW-1185">Reference proteome</keyword>